<dbReference type="PANTHER" id="PTHR38119:SF2">
    <property type="entry name" value="TRANSCRIPTION FACTOR DOMAIN-CONTAINING PROTEIN"/>
    <property type="match status" value="1"/>
</dbReference>
<feature type="compositionally biased region" description="Low complexity" evidence="1">
    <location>
        <begin position="459"/>
        <end position="471"/>
    </location>
</feature>
<dbReference type="Proteomes" id="UP000027920">
    <property type="component" value="Unassembled WGS sequence"/>
</dbReference>
<evidence type="ECO:0000256" key="1">
    <source>
        <dbReference type="SAM" id="MobiDB-lite"/>
    </source>
</evidence>
<evidence type="ECO:0000313" key="3">
    <source>
        <dbReference type="Proteomes" id="UP000027920"/>
    </source>
</evidence>
<feature type="region of interest" description="Disordered" evidence="1">
    <location>
        <begin position="412"/>
        <end position="542"/>
    </location>
</feature>
<dbReference type="HOGENOM" id="CLU_024519_3_0_1"/>
<feature type="compositionally biased region" description="Acidic residues" evidence="1">
    <location>
        <begin position="517"/>
        <end position="536"/>
    </location>
</feature>
<evidence type="ECO:0000313" key="2">
    <source>
        <dbReference type="EMBL" id="KEF61193.1"/>
    </source>
</evidence>
<dbReference type="OrthoDB" id="2129688at2759"/>
<proteinExistence type="predicted"/>
<dbReference type="PANTHER" id="PTHR38119">
    <property type="entry name" value="BTB DOMAIN-CONTAINING PROTEIN-RELATED"/>
    <property type="match status" value="1"/>
</dbReference>
<accession>A0A072PPC8</accession>
<comment type="caution">
    <text evidence="2">The sequence shown here is derived from an EMBL/GenBank/DDBJ whole genome shotgun (WGS) entry which is preliminary data.</text>
</comment>
<sequence length="542" mass="61094">MAASEKSEFPKFIDGDVLVIISTTQMYRLHHQILESHSTYFKNAIAKQPGACLNAQARRDNAPAYRFEWLPGTTSGTVGRFVRIDISDSGRAQNALPQLPPDLVNGKVDNNDNKAWDWLFGLFYNRPPAFDDSNLASVLSGVISLIDRAECIDSLKIVCDAVDLALLRQDTVLWTSILGNPPVWVELGCRVRSPSIFCEAACHLVGQWANMNDDEKGHIRKDIRKVLERKATELSIQKEAIELRILSHYPGFLHRTAADKPGRPSYSNDIYMWMSISFFRQWFAQCISDDRTRRAPDGGLNFYCALAEGGQSYLTHLDFQEFHRYFPMSIKACHVLEANMGVLKENIKPFVAPLVVQRTHLKRDEFDIDWLTCTEINKEDFPWYNPDESKPNQLDELYDTLGRENVVRAKATAAKKRNKEHPIDFGNDDEEGEDNVDFDAGVRNNANANANIRKKTTTKRTTAATATAAEAAEAEDPTLDPRLLRFARKRTRAEVDRDDGNPDYGNGTDQQRAMDVPVDEDAEGDQEMTDGVESDIDVSGLI</sequence>
<protein>
    <recommendedName>
        <fullName evidence="4">BTB domain-containing protein</fullName>
    </recommendedName>
</protein>
<dbReference type="STRING" id="1182545.A0A072PPC8"/>
<dbReference type="AlphaFoldDB" id="A0A072PPC8"/>
<dbReference type="EMBL" id="AMGV01000002">
    <property type="protein sequence ID" value="KEF61193.1"/>
    <property type="molecule type" value="Genomic_DNA"/>
</dbReference>
<dbReference type="RefSeq" id="XP_013263783.1">
    <property type="nucleotide sequence ID" value="XM_013408329.1"/>
</dbReference>
<dbReference type="GeneID" id="25277699"/>
<name>A0A072PPC8_9EURO</name>
<reference evidence="2 3" key="1">
    <citation type="submission" date="2013-03" db="EMBL/GenBank/DDBJ databases">
        <title>The Genome Sequence of Exophiala aquamarina CBS 119918.</title>
        <authorList>
            <consortium name="The Broad Institute Genomics Platform"/>
            <person name="Cuomo C."/>
            <person name="de Hoog S."/>
            <person name="Gorbushina A."/>
            <person name="Walker B."/>
            <person name="Young S.K."/>
            <person name="Zeng Q."/>
            <person name="Gargeya S."/>
            <person name="Fitzgerald M."/>
            <person name="Haas B."/>
            <person name="Abouelleil A."/>
            <person name="Allen A.W."/>
            <person name="Alvarado L."/>
            <person name="Arachchi H.M."/>
            <person name="Berlin A.M."/>
            <person name="Chapman S.B."/>
            <person name="Gainer-Dewar J."/>
            <person name="Goldberg J."/>
            <person name="Griggs A."/>
            <person name="Gujja S."/>
            <person name="Hansen M."/>
            <person name="Howarth C."/>
            <person name="Imamovic A."/>
            <person name="Ireland A."/>
            <person name="Larimer J."/>
            <person name="McCowan C."/>
            <person name="Murphy C."/>
            <person name="Pearson M."/>
            <person name="Poon T.W."/>
            <person name="Priest M."/>
            <person name="Roberts A."/>
            <person name="Saif S."/>
            <person name="Shea T."/>
            <person name="Sisk P."/>
            <person name="Sykes S."/>
            <person name="Wortman J."/>
            <person name="Nusbaum C."/>
            <person name="Birren B."/>
        </authorList>
    </citation>
    <scope>NUCLEOTIDE SEQUENCE [LARGE SCALE GENOMIC DNA]</scope>
    <source>
        <strain evidence="2 3">CBS 119918</strain>
    </source>
</reference>
<gene>
    <name evidence="2" type="ORF">A1O9_02758</name>
</gene>
<feature type="compositionally biased region" description="Acidic residues" evidence="1">
    <location>
        <begin position="426"/>
        <end position="437"/>
    </location>
</feature>
<dbReference type="VEuPathDB" id="FungiDB:A1O9_02758"/>
<organism evidence="2 3">
    <name type="scientific">Exophiala aquamarina CBS 119918</name>
    <dbReference type="NCBI Taxonomy" id="1182545"/>
    <lineage>
        <taxon>Eukaryota</taxon>
        <taxon>Fungi</taxon>
        <taxon>Dikarya</taxon>
        <taxon>Ascomycota</taxon>
        <taxon>Pezizomycotina</taxon>
        <taxon>Eurotiomycetes</taxon>
        <taxon>Chaetothyriomycetidae</taxon>
        <taxon>Chaetothyriales</taxon>
        <taxon>Herpotrichiellaceae</taxon>
        <taxon>Exophiala</taxon>
    </lineage>
</organism>
<evidence type="ECO:0008006" key="4">
    <source>
        <dbReference type="Google" id="ProtNLM"/>
    </source>
</evidence>
<keyword evidence="3" id="KW-1185">Reference proteome</keyword>